<dbReference type="Gene3D" id="3.90.550.10">
    <property type="entry name" value="Spore Coat Polysaccharide Biosynthesis Protein SpsA, Chain A"/>
    <property type="match status" value="1"/>
</dbReference>
<sequence>MDVLTAVPRDVELDPGPPVVHGMPPETPGEMPPQRLDRFDRRSRRNLVDPRARSSLLRRTVVLGGAALLVGYAVSEMYEVLSIGGLTPLEAVVLVLFAVTFAWIGLSFVASLAGFAELVARRLAPPAPRPTESLAKRTAMLMPTYNEDPSRIFAAIEAMALGVDGLGQGHAFDWFVLADTTDPDVALEEEAALVAANHRLAGKARIHYRRRRNNTAKKAGNVADFCRRWGRAYDHLLVLDADSLMDAETVVELARRMEADPDAGLIQTIPALVNGTTVISRLQQFAGRVYGPVVGTGLAWWVQKEGNFWGHNAIIRTEAFMSAAGLPDLPGKPPFGGHILSHDFVEAALIRRAGWTVVIADDLSGSFEESPPSLVDLAIRDRRWCQGNLQHTKVIGGKGLHWISRMHLLTGIMSYAASPLWLLLILAGLALALQAHFIRPEYFKDEFQLFPSWPRIDPERALALFGLTMGVLFGPKLMGLVAFALDGPARRASGGFLGLFFSFVFEVIVSALVAPIMMLVQTGAIMEILLRRDAGWKPQRRDDGGLPLRDLIHRHRWHVVSGVALALAALADSWVLLAWLAPAVTGLVLAVPISALTGSAPVGRFVRRLGLLRTPEEASPPAIRLAMAEARPAYQAAVERAPDLVRIVSDPALKRQHLALVDRLGDRPRGKVDPTSALAAAKIAEAESVEEAVSFLDAKERATLIATPRLVEALSRLPRAEAV</sequence>
<evidence type="ECO:0000256" key="10">
    <source>
        <dbReference type="ARBA" id="ARBA00022989"/>
    </source>
</evidence>
<keyword evidence="5" id="KW-1003">Cell membrane</keyword>
<evidence type="ECO:0000256" key="13">
    <source>
        <dbReference type="SAM" id="Phobius"/>
    </source>
</evidence>
<evidence type="ECO:0000259" key="14">
    <source>
        <dbReference type="Pfam" id="PF13632"/>
    </source>
</evidence>
<evidence type="ECO:0000256" key="2">
    <source>
        <dbReference type="ARBA" id="ARBA00005001"/>
    </source>
</evidence>
<keyword evidence="9 13" id="KW-0812">Transmembrane</keyword>
<dbReference type="InterPro" id="IPR029044">
    <property type="entry name" value="Nucleotide-diphossugar_trans"/>
</dbReference>
<dbReference type="CDD" id="cd04191">
    <property type="entry name" value="Glucan_BSP_MdoH"/>
    <property type="match status" value="1"/>
</dbReference>
<dbReference type="NCBIfam" id="NF003958">
    <property type="entry name" value="PRK05454.2-1"/>
    <property type="match status" value="1"/>
</dbReference>
<evidence type="ECO:0000256" key="9">
    <source>
        <dbReference type="ARBA" id="ARBA00022692"/>
    </source>
</evidence>
<comment type="subcellular location">
    <subcellularLocation>
        <location evidence="1">Cell inner membrane</location>
        <topology evidence="1">Multi-pass membrane protein</topology>
    </subcellularLocation>
</comment>
<feature type="region of interest" description="Disordered" evidence="12">
    <location>
        <begin position="1"/>
        <end position="33"/>
    </location>
</feature>
<keyword evidence="16" id="KW-1185">Reference proteome</keyword>
<keyword evidence="7" id="KW-0328">Glycosyltransferase</keyword>
<dbReference type="PANTHER" id="PTHR43867">
    <property type="entry name" value="CELLULOSE SYNTHASE CATALYTIC SUBUNIT A [UDP-FORMING]"/>
    <property type="match status" value="1"/>
</dbReference>
<evidence type="ECO:0000256" key="5">
    <source>
        <dbReference type="ARBA" id="ARBA00022475"/>
    </source>
</evidence>
<protein>
    <recommendedName>
        <fullName evidence="4">Glucans biosynthesis glucosyltransferase H</fullName>
    </recommendedName>
</protein>
<comment type="caution">
    <text evidence="15">The sequence shown here is derived from an EMBL/GenBank/DDBJ whole genome shotgun (WGS) entry which is preliminary data.</text>
</comment>
<dbReference type="InterPro" id="IPR001173">
    <property type="entry name" value="Glyco_trans_2-like"/>
</dbReference>
<evidence type="ECO:0000256" key="11">
    <source>
        <dbReference type="ARBA" id="ARBA00023136"/>
    </source>
</evidence>
<dbReference type="AlphaFoldDB" id="A0A4R6RDI5"/>
<comment type="similarity">
    <text evidence="3">Belongs to the glycosyltransferase 2 family. OpgH subfamily.</text>
</comment>
<dbReference type="Proteomes" id="UP000294547">
    <property type="component" value="Unassembled WGS sequence"/>
</dbReference>
<accession>A0A4R6RDI5</accession>
<evidence type="ECO:0000256" key="7">
    <source>
        <dbReference type="ARBA" id="ARBA00022676"/>
    </source>
</evidence>
<feature type="transmembrane region" description="Helical" evidence="13">
    <location>
        <begin position="56"/>
        <end position="74"/>
    </location>
</feature>
<gene>
    <name evidence="15" type="ORF">EDD54_2869</name>
</gene>
<comment type="pathway">
    <text evidence="2">Glycan metabolism; osmoregulated periplasmic glucan (OPG) biosynthesis.</text>
</comment>
<feature type="transmembrane region" description="Helical" evidence="13">
    <location>
        <begin position="461"/>
        <end position="485"/>
    </location>
</feature>
<evidence type="ECO:0000313" key="15">
    <source>
        <dbReference type="EMBL" id="TDP84263.1"/>
    </source>
</evidence>
<dbReference type="GO" id="GO:0016758">
    <property type="term" value="F:hexosyltransferase activity"/>
    <property type="evidence" value="ECO:0007669"/>
    <property type="project" value="TreeGrafter"/>
</dbReference>
<dbReference type="PANTHER" id="PTHR43867:SF5">
    <property type="entry name" value="GLUCANS BIOSYNTHESIS GLUCOSYLTRANSFERASE H"/>
    <property type="match status" value="1"/>
</dbReference>
<feature type="transmembrane region" description="Helical" evidence="13">
    <location>
        <begin position="94"/>
        <end position="120"/>
    </location>
</feature>
<reference evidence="15 16" key="1">
    <citation type="submission" date="2019-03" db="EMBL/GenBank/DDBJ databases">
        <title>Genomic Encyclopedia of Type Strains, Phase IV (KMG-IV): sequencing the most valuable type-strain genomes for metagenomic binning, comparative biology and taxonomic classification.</title>
        <authorList>
            <person name="Goeker M."/>
        </authorList>
    </citation>
    <scope>NUCLEOTIDE SEQUENCE [LARGE SCALE GENOMIC DNA]</scope>
    <source>
        <strain evidence="15 16">DSM 102969</strain>
    </source>
</reference>
<evidence type="ECO:0000256" key="12">
    <source>
        <dbReference type="SAM" id="MobiDB-lite"/>
    </source>
</evidence>
<name>A0A4R6RDI5_9HYPH</name>
<dbReference type="Pfam" id="PF13632">
    <property type="entry name" value="Glyco_trans_2_3"/>
    <property type="match status" value="1"/>
</dbReference>
<feature type="transmembrane region" description="Helical" evidence="13">
    <location>
        <begin position="497"/>
        <end position="520"/>
    </location>
</feature>
<proteinExistence type="inferred from homology"/>
<dbReference type="SUPFAM" id="SSF53448">
    <property type="entry name" value="Nucleotide-diphospho-sugar transferases"/>
    <property type="match status" value="1"/>
</dbReference>
<organism evidence="15 16">
    <name type="scientific">Oharaeibacter diazotrophicus</name>
    <dbReference type="NCBI Taxonomy" id="1920512"/>
    <lineage>
        <taxon>Bacteria</taxon>
        <taxon>Pseudomonadati</taxon>
        <taxon>Pseudomonadota</taxon>
        <taxon>Alphaproteobacteria</taxon>
        <taxon>Hyphomicrobiales</taxon>
        <taxon>Pleomorphomonadaceae</taxon>
        <taxon>Oharaeibacter</taxon>
    </lineage>
</organism>
<keyword evidence="6" id="KW-0997">Cell inner membrane</keyword>
<keyword evidence="8 15" id="KW-0808">Transferase</keyword>
<keyword evidence="10 13" id="KW-1133">Transmembrane helix</keyword>
<dbReference type="RefSeq" id="WP_207620270.1">
    <property type="nucleotide sequence ID" value="NZ_BSPM01000002.1"/>
</dbReference>
<evidence type="ECO:0000256" key="4">
    <source>
        <dbReference type="ARBA" id="ARBA00020585"/>
    </source>
</evidence>
<evidence type="ECO:0000256" key="3">
    <source>
        <dbReference type="ARBA" id="ARBA00009337"/>
    </source>
</evidence>
<dbReference type="NCBIfam" id="NF003956">
    <property type="entry name" value="PRK05454.1-3"/>
    <property type="match status" value="1"/>
</dbReference>
<dbReference type="InterPro" id="IPR050321">
    <property type="entry name" value="Glycosyltr_2/OpgH_subfam"/>
</dbReference>
<dbReference type="NCBIfam" id="NF003962">
    <property type="entry name" value="PRK05454.2-5"/>
    <property type="match status" value="1"/>
</dbReference>
<dbReference type="EMBL" id="SNXY01000008">
    <property type="protein sequence ID" value="TDP84263.1"/>
    <property type="molecule type" value="Genomic_DNA"/>
</dbReference>
<feature type="domain" description="Glycosyltransferase 2-like" evidence="14">
    <location>
        <begin position="236"/>
        <end position="431"/>
    </location>
</feature>
<keyword evidence="11 13" id="KW-0472">Membrane</keyword>
<evidence type="ECO:0000313" key="16">
    <source>
        <dbReference type="Proteomes" id="UP000294547"/>
    </source>
</evidence>
<evidence type="ECO:0000256" key="1">
    <source>
        <dbReference type="ARBA" id="ARBA00004429"/>
    </source>
</evidence>
<dbReference type="GO" id="GO:0005886">
    <property type="term" value="C:plasma membrane"/>
    <property type="evidence" value="ECO:0007669"/>
    <property type="project" value="UniProtKB-SubCell"/>
</dbReference>
<evidence type="ECO:0000256" key="6">
    <source>
        <dbReference type="ARBA" id="ARBA00022519"/>
    </source>
</evidence>
<feature type="transmembrane region" description="Helical" evidence="13">
    <location>
        <begin position="574"/>
        <end position="598"/>
    </location>
</feature>
<feature type="transmembrane region" description="Helical" evidence="13">
    <location>
        <begin position="408"/>
        <end position="433"/>
    </location>
</feature>
<evidence type="ECO:0000256" key="8">
    <source>
        <dbReference type="ARBA" id="ARBA00022679"/>
    </source>
</evidence>